<feature type="region of interest" description="Disordered" evidence="1">
    <location>
        <begin position="128"/>
        <end position="167"/>
    </location>
</feature>
<protein>
    <submittedName>
        <fullName evidence="2">Uncharacterized protein</fullName>
    </submittedName>
</protein>
<evidence type="ECO:0000313" key="3">
    <source>
        <dbReference type="Proteomes" id="UP001150942"/>
    </source>
</evidence>
<dbReference type="EMBL" id="JAPQKQ010000001">
    <property type="protein sequence ID" value="KAJ5213096.1"/>
    <property type="molecule type" value="Genomic_DNA"/>
</dbReference>
<organism evidence="2 3">
    <name type="scientific">Penicillium cf. viridicatum</name>
    <dbReference type="NCBI Taxonomy" id="2972119"/>
    <lineage>
        <taxon>Eukaryota</taxon>
        <taxon>Fungi</taxon>
        <taxon>Dikarya</taxon>
        <taxon>Ascomycota</taxon>
        <taxon>Pezizomycotina</taxon>
        <taxon>Eurotiomycetes</taxon>
        <taxon>Eurotiomycetidae</taxon>
        <taxon>Eurotiales</taxon>
        <taxon>Aspergillaceae</taxon>
        <taxon>Penicillium</taxon>
    </lineage>
</organism>
<dbReference type="OrthoDB" id="4361089at2759"/>
<accession>A0A9W9T8C8</accession>
<reference evidence="2" key="1">
    <citation type="submission" date="2022-11" db="EMBL/GenBank/DDBJ databases">
        <authorList>
            <person name="Petersen C."/>
        </authorList>
    </citation>
    <scope>NUCLEOTIDE SEQUENCE</scope>
    <source>
        <strain evidence="2">IBT 20477</strain>
    </source>
</reference>
<gene>
    <name evidence="2" type="ORF">N7449_000265</name>
</gene>
<dbReference type="Proteomes" id="UP001150942">
    <property type="component" value="Unassembled WGS sequence"/>
</dbReference>
<keyword evidence="3" id="KW-1185">Reference proteome</keyword>
<evidence type="ECO:0000313" key="2">
    <source>
        <dbReference type="EMBL" id="KAJ5213096.1"/>
    </source>
</evidence>
<sequence length="167" mass="18844">MYPALNHAIYHWHRDIQVRVFVKYCMSQTQHHTGSVPLSPPPLNSLQIEFPSFPSFLNLYLDRNFPQQLILLSICSILLDRSIFGIFNLRGGREIVAYPYFLDSRWDPSQGPSDPKFNGYQIGAFPEIRLTAPSPAPTSDQVDPLRTSDSPAERSACQCTSPPALSH</sequence>
<feature type="compositionally biased region" description="Polar residues" evidence="1">
    <location>
        <begin position="157"/>
        <end position="167"/>
    </location>
</feature>
<name>A0A9W9T8C8_9EURO</name>
<reference evidence="2" key="2">
    <citation type="journal article" date="2023" name="IMA Fungus">
        <title>Comparative genomic study of the Penicillium genus elucidates a diverse pangenome and 15 lateral gene transfer events.</title>
        <authorList>
            <person name="Petersen C."/>
            <person name="Sorensen T."/>
            <person name="Nielsen M.R."/>
            <person name="Sondergaard T.E."/>
            <person name="Sorensen J.L."/>
            <person name="Fitzpatrick D.A."/>
            <person name="Frisvad J.C."/>
            <person name="Nielsen K.L."/>
        </authorList>
    </citation>
    <scope>NUCLEOTIDE SEQUENCE</scope>
    <source>
        <strain evidence="2">IBT 20477</strain>
    </source>
</reference>
<comment type="caution">
    <text evidence="2">The sequence shown here is derived from an EMBL/GenBank/DDBJ whole genome shotgun (WGS) entry which is preliminary data.</text>
</comment>
<evidence type="ECO:0000256" key="1">
    <source>
        <dbReference type="SAM" id="MobiDB-lite"/>
    </source>
</evidence>
<dbReference type="AlphaFoldDB" id="A0A9W9T8C8"/>
<proteinExistence type="predicted"/>